<organism evidence="2">
    <name type="scientific">termite gut metagenome</name>
    <dbReference type="NCBI Taxonomy" id="433724"/>
    <lineage>
        <taxon>unclassified sequences</taxon>
        <taxon>metagenomes</taxon>
        <taxon>organismal metagenomes</taxon>
    </lineage>
</organism>
<dbReference type="AlphaFoldDB" id="S0DDR4"/>
<sequence>MTKDEFAGWQAVTESNRFKWVEDEIFRLNGRGSFYYTGGEDGIYMKIHKDGKLEGGTYEGAVPHIGEACFQVKATQQCKDYSEAFTAAMEAGGKKFLLDMFSGDAPATPAKEEKPSVVEQIRTARSAPRAPNEQQPPHDVQKKKGGPEL</sequence>
<accession>S0DDR4</accession>
<name>S0DDR4_9ZZZZ</name>
<feature type="region of interest" description="Disordered" evidence="1">
    <location>
        <begin position="102"/>
        <end position="149"/>
    </location>
</feature>
<protein>
    <submittedName>
        <fullName evidence="2">Uncharacterized protein</fullName>
    </submittedName>
</protein>
<dbReference type="EMBL" id="HF548270">
    <property type="protein sequence ID" value="CCO20844.1"/>
    <property type="molecule type" value="Genomic_DNA"/>
</dbReference>
<evidence type="ECO:0000256" key="1">
    <source>
        <dbReference type="SAM" id="MobiDB-lite"/>
    </source>
</evidence>
<feature type="compositionally biased region" description="Basic and acidic residues" evidence="1">
    <location>
        <begin position="139"/>
        <end position="149"/>
    </location>
</feature>
<evidence type="ECO:0000313" key="2">
    <source>
        <dbReference type="EMBL" id="CCO20844.1"/>
    </source>
</evidence>
<reference evidence="2" key="2">
    <citation type="journal article" date="2013" name="Biotechnol. Biofuels">
        <title>Mining for hemicellulases in the fungus-growing termite Pseudacanthotermes militaris using functional metagenomics.</title>
        <authorList>
            <person name="Bastien G."/>
            <person name="Arnal G."/>
            <person name="Bozonnet S."/>
            <person name="Laguerre S."/>
            <person name="Ferreira F."/>
            <person name="Faure R."/>
            <person name="Henrissat B."/>
            <person name="Lefevre F."/>
            <person name="Robe P."/>
            <person name="Bouchez O."/>
            <person name="Noirot C."/>
            <person name="Dumon C."/>
            <person name="O'Donohue M."/>
        </authorList>
    </citation>
    <scope>NUCLEOTIDE SEQUENCE</scope>
</reference>
<gene>
    <name evidence="2" type="ORF">BN138_32</name>
</gene>
<proteinExistence type="predicted"/>
<reference evidence="2" key="1">
    <citation type="submission" date="2012-10" db="EMBL/GenBank/DDBJ databases">
        <authorList>
            <person name="Sandrine L."/>
        </authorList>
    </citation>
    <scope>NUCLEOTIDE SEQUENCE</scope>
</reference>